<accession>N6UIK5</accession>
<reference evidence="1" key="1">
    <citation type="journal article" date="2013" name="Genome Biol.">
        <title>Draft genome of the mountain pine beetle, Dendroctonus ponderosae Hopkins, a major forest pest.</title>
        <authorList>
            <person name="Keeling C.I."/>
            <person name="Yuen M.M."/>
            <person name="Liao N.Y."/>
            <person name="Docking T.R."/>
            <person name="Chan S.K."/>
            <person name="Taylor G.A."/>
            <person name="Palmquist D.L."/>
            <person name="Jackman S.D."/>
            <person name="Nguyen A."/>
            <person name="Li M."/>
            <person name="Henderson H."/>
            <person name="Janes J.K."/>
            <person name="Zhao Y."/>
            <person name="Pandoh P."/>
            <person name="Moore R."/>
            <person name="Sperling F.A."/>
            <person name="Huber D.P."/>
            <person name="Birol I."/>
            <person name="Jones S.J."/>
            <person name="Bohlmann J."/>
        </authorList>
    </citation>
    <scope>NUCLEOTIDE SEQUENCE</scope>
</reference>
<protein>
    <submittedName>
        <fullName evidence="1">Uncharacterized protein</fullName>
    </submittedName>
</protein>
<gene>
    <name evidence="1" type="ORF">YQE_05055</name>
</gene>
<dbReference type="EMBL" id="KB740898">
    <property type="protein sequence ID" value="ENN78477.1"/>
    <property type="molecule type" value="Genomic_DNA"/>
</dbReference>
<dbReference type="OMA" id="RYVIMSV"/>
<dbReference type="AlphaFoldDB" id="N6UIK5"/>
<dbReference type="HOGENOM" id="CLU_2212598_0_0_1"/>
<proteinExistence type="predicted"/>
<organism evidence="1">
    <name type="scientific">Dendroctonus ponderosae</name>
    <name type="common">Mountain pine beetle</name>
    <dbReference type="NCBI Taxonomy" id="77166"/>
    <lineage>
        <taxon>Eukaryota</taxon>
        <taxon>Metazoa</taxon>
        <taxon>Ecdysozoa</taxon>
        <taxon>Arthropoda</taxon>
        <taxon>Hexapoda</taxon>
        <taxon>Insecta</taxon>
        <taxon>Pterygota</taxon>
        <taxon>Neoptera</taxon>
        <taxon>Endopterygota</taxon>
        <taxon>Coleoptera</taxon>
        <taxon>Polyphaga</taxon>
        <taxon>Cucujiformia</taxon>
        <taxon>Curculionidae</taxon>
        <taxon>Scolytinae</taxon>
        <taxon>Dendroctonus</taxon>
    </lineage>
</organism>
<name>N6UIK5_DENPD</name>
<feature type="non-terminal residue" evidence="1">
    <location>
        <position position="1"/>
    </location>
</feature>
<evidence type="ECO:0000313" key="1">
    <source>
        <dbReference type="EMBL" id="ENN78477.1"/>
    </source>
</evidence>
<sequence>MNEALLHRRQKAAENLAKASRAMKARYDRRRRVTVTRYKVGDLVLWCNATTCSNEKGANRNLINKYDGPYRVAKVIGNDRYVIMSVKGMRVYSRYGKGLREIYSTTG</sequence>